<dbReference type="PROSITE" id="PS01179">
    <property type="entry name" value="PID"/>
    <property type="match status" value="1"/>
</dbReference>
<feature type="compositionally biased region" description="Low complexity" evidence="6">
    <location>
        <begin position="571"/>
        <end position="582"/>
    </location>
</feature>
<sequence length="758" mass="81268">MPLKSKYNLVDDGYDSRIPLHIDDAFHHGIQFQAKYVGSLDVPRPNSRVEIVAAMRRIRYEFKAKNIKKKKVCIAVSVDGVKVALRKKPAALRKMTKKEWAWDESKMLVMHDPIYRIFYVSHDSQDLKIFSYIARDGTSNVFRCNVFKSKKKSHAMRVVRTVGQAFEVCHKLSVQHAQHVPDGDTDKGPLGGVAMTVSALAANGTAALMPAGEAVETDIDAEDDPSPAELAEPARRPGLTDLDTTEPHAETPAQGLPPASPQAASPPHLGMGSSPSMPLSTHHQIQLLQQQLLLQQQQTQVAVAQVQLLKDQLSAECAARMEAQARTHQLLLQNRDLLGHVSALVKEIQGLEISLAQHTGSASRLSVTDMSWATAVSSPPQPAVLLCGPCTPRPADVGLSPVVAGGRDAGGGDDFGLRLAVDQSLFENASFSASPIPKGRNIIAVSTPIGVSAAAGVGPGVAAPGPPPVPREAERGPPTPGGGERATWTALGAAERWPSDAWDAAAEQAGRGGAAWSTAPAAMAAMAAGPHLARRAAPDTFPRLEPPPPSAARKRVPRALKTTQDMMVPPSTTGNTSNSSATELHHDDRHDHHTATTTTNNTDDGDDNNNYDNHHHHHHHDHDDDEDPFSCSAEMRLLFLQEEPTQHSFGNSFWDYSGSPDRDLAGSGEPTLANGASRGEHAGDETAQSKQQQQQQSPDKESVPKSIRKELDALGVPESESRISGRDPLEEGSEDSGIVRQRDSGTSEGERAEALGLD</sequence>
<evidence type="ECO:0000256" key="4">
    <source>
        <dbReference type="ARBA" id="ARBA00075003"/>
    </source>
</evidence>
<name>A0AAJ7TAX3_PETMA</name>
<feature type="compositionally biased region" description="Low complexity" evidence="6">
    <location>
        <begin position="688"/>
        <end position="697"/>
    </location>
</feature>
<dbReference type="GO" id="GO:0050998">
    <property type="term" value="F:nitric-oxide synthase binding"/>
    <property type="evidence" value="ECO:0007669"/>
    <property type="project" value="TreeGrafter"/>
</dbReference>
<protein>
    <recommendedName>
        <fullName evidence="3">Carboxyl-terminal PDZ ligand of neuronal nitric oxide synthase protein</fullName>
    </recommendedName>
    <alternativeName>
        <fullName evidence="5">C-terminal PDZ ligand of neuronal nitric oxide synthase protein</fullName>
    </alternativeName>
    <alternativeName>
        <fullName evidence="4">Nitric oxide synthase 1 adaptor protein</fullName>
    </alternativeName>
</protein>
<feature type="domain" description="PID" evidence="7">
    <location>
        <begin position="29"/>
        <end position="171"/>
    </location>
</feature>
<dbReference type="AlphaFoldDB" id="A0AAJ7TAX3"/>
<dbReference type="InterPro" id="IPR011993">
    <property type="entry name" value="PH-like_dom_sf"/>
</dbReference>
<feature type="compositionally biased region" description="Low complexity" evidence="6">
    <location>
        <begin position="252"/>
        <end position="267"/>
    </location>
</feature>
<dbReference type="Pfam" id="PF00640">
    <property type="entry name" value="PID"/>
    <property type="match status" value="1"/>
</dbReference>
<dbReference type="SMART" id="SM00462">
    <property type="entry name" value="PTB"/>
    <property type="match status" value="1"/>
</dbReference>
<dbReference type="Gene3D" id="2.30.29.30">
    <property type="entry name" value="Pleckstrin-homology domain (PH domain)/Phosphotyrosine-binding domain (PTB)"/>
    <property type="match status" value="1"/>
</dbReference>
<keyword evidence="8" id="KW-1185">Reference proteome</keyword>
<dbReference type="SUPFAM" id="SSF50729">
    <property type="entry name" value="PH domain-like"/>
    <property type="match status" value="1"/>
</dbReference>
<evidence type="ECO:0000256" key="2">
    <source>
        <dbReference type="ARBA" id="ARBA00054402"/>
    </source>
</evidence>
<feature type="region of interest" description="Disordered" evidence="6">
    <location>
        <begin position="217"/>
        <end position="282"/>
    </location>
</feature>
<dbReference type="PANTHER" id="PTHR11232:SF17">
    <property type="entry name" value="CAPON-LIKE PROTEIN"/>
    <property type="match status" value="1"/>
</dbReference>
<dbReference type="KEGG" id="pmrn:116944846"/>
<dbReference type="RefSeq" id="XP_032814543.1">
    <property type="nucleotide sequence ID" value="XM_032958652.1"/>
</dbReference>
<feature type="compositionally biased region" description="Polar residues" evidence="6">
    <location>
        <begin position="273"/>
        <end position="282"/>
    </location>
</feature>
<reference evidence="9" key="1">
    <citation type="submission" date="2025-08" db="UniProtKB">
        <authorList>
            <consortium name="RefSeq"/>
        </authorList>
    </citation>
    <scope>IDENTIFICATION</scope>
    <source>
        <tissue evidence="9">Sperm</tissue>
    </source>
</reference>
<feature type="region of interest" description="Disordered" evidence="6">
    <location>
        <begin position="538"/>
        <end position="628"/>
    </location>
</feature>
<feature type="compositionally biased region" description="Basic and acidic residues" evidence="6">
    <location>
        <begin position="583"/>
        <end position="594"/>
    </location>
</feature>
<evidence type="ECO:0000313" key="8">
    <source>
        <dbReference type="Proteomes" id="UP001318040"/>
    </source>
</evidence>
<keyword evidence="1" id="KW-0175">Coiled coil</keyword>
<dbReference type="InterPro" id="IPR027851">
    <property type="entry name" value="DUF4628"/>
</dbReference>
<accession>A0AAJ7TAX3</accession>
<organism evidence="8 9">
    <name type="scientific">Petromyzon marinus</name>
    <name type="common">Sea lamprey</name>
    <dbReference type="NCBI Taxonomy" id="7757"/>
    <lineage>
        <taxon>Eukaryota</taxon>
        <taxon>Metazoa</taxon>
        <taxon>Chordata</taxon>
        <taxon>Craniata</taxon>
        <taxon>Vertebrata</taxon>
        <taxon>Cyclostomata</taxon>
        <taxon>Hyperoartia</taxon>
        <taxon>Petromyzontiformes</taxon>
        <taxon>Petromyzontidae</taxon>
        <taxon>Petromyzon</taxon>
    </lineage>
</organism>
<gene>
    <name evidence="9" type="primary">LOC116944846</name>
</gene>
<dbReference type="CDD" id="cd01270">
    <property type="entry name" value="PTB_CAPON-like"/>
    <property type="match status" value="1"/>
</dbReference>
<evidence type="ECO:0000256" key="6">
    <source>
        <dbReference type="SAM" id="MobiDB-lite"/>
    </source>
</evidence>
<feature type="region of interest" description="Disordered" evidence="6">
    <location>
        <begin position="660"/>
        <end position="758"/>
    </location>
</feature>
<evidence type="ECO:0000256" key="3">
    <source>
        <dbReference type="ARBA" id="ARBA00067706"/>
    </source>
</evidence>
<dbReference type="Pfam" id="PF15429">
    <property type="entry name" value="DUF4628"/>
    <property type="match status" value="1"/>
</dbReference>
<feature type="compositionally biased region" description="Acidic residues" evidence="6">
    <location>
        <begin position="217"/>
        <end position="226"/>
    </location>
</feature>
<dbReference type="Proteomes" id="UP001318040">
    <property type="component" value="Chromosome 22"/>
</dbReference>
<evidence type="ECO:0000256" key="1">
    <source>
        <dbReference type="ARBA" id="ARBA00023054"/>
    </source>
</evidence>
<evidence type="ECO:0000259" key="7">
    <source>
        <dbReference type="PROSITE" id="PS01179"/>
    </source>
</evidence>
<feature type="compositionally biased region" description="Basic and acidic residues" evidence="6">
    <location>
        <begin position="740"/>
        <end position="758"/>
    </location>
</feature>
<evidence type="ECO:0000256" key="5">
    <source>
        <dbReference type="ARBA" id="ARBA00075107"/>
    </source>
</evidence>
<dbReference type="PANTHER" id="PTHR11232">
    <property type="entry name" value="PHOSPHOTYROSINE INTERACTION DOMAIN-CONTAINING FAMILY MEMBER"/>
    <property type="match status" value="1"/>
</dbReference>
<feature type="compositionally biased region" description="Basic and acidic residues" evidence="6">
    <location>
        <begin position="719"/>
        <end position="729"/>
    </location>
</feature>
<dbReference type="InterPro" id="IPR051133">
    <property type="entry name" value="Adapter_Engulfment-Domain"/>
</dbReference>
<feature type="compositionally biased region" description="Basic and acidic residues" evidence="6">
    <location>
        <begin position="698"/>
        <end position="712"/>
    </location>
</feature>
<proteinExistence type="predicted"/>
<evidence type="ECO:0000313" key="9">
    <source>
        <dbReference type="RefSeq" id="XP_032814543.1"/>
    </source>
</evidence>
<dbReference type="InterPro" id="IPR006020">
    <property type="entry name" value="PTB/PI_dom"/>
</dbReference>
<dbReference type="FunFam" id="2.30.29.30:FF:000124">
    <property type="entry name" value="carboxyl-terminal PDZ ligand of neuronal nitric oxide synthase protein-like"/>
    <property type="match status" value="1"/>
</dbReference>
<comment type="function">
    <text evidence="2">Adapter protein involved in neuronal nitric-oxide (NO) synthesis regulation via its association with nNOS/NOS1. The complex formed with NOS1 and synapsins is necessary for specific NO and synapsin functions at a presynaptic level. Mediates an indirect interaction between NOS1 and RASD1 leading to enhance the ability of NOS1 to activate RASD1. Competes with DLG4 for interaction with NOS1, possibly affecting NOS1 activity by regulating the interaction between NOS1 and DLG4. In kidney podocytes, plays a role in podosomes and filopodia formation through CDC42 activation.</text>
</comment>
<feature type="region of interest" description="Disordered" evidence="6">
    <location>
        <begin position="461"/>
        <end position="486"/>
    </location>
</feature>